<feature type="domain" description="D-isomer specific 2-hydroxyacid dehydrogenase catalytic" evidence="6">
    <location>
        <begin position="16"/>
        <end position="299"/>
    </location>
</feature>
<evidence type="ECO:0000259" key="7">
    <source>
        <dbReference type="Pfam" id="PF02826"/>
    </source>
</evidence>
<evidence type="ECO:0000313" key="8">
    <source>
        <dbReference type="EMBL" id="BBL34952.1"/>
    </source>
</evidence>
<dbReference type="KEGG" id="nst:Nstercoris_01206"/>
<dbReference type="Pfam" id="PF00389">
    <property type="entry name" value="2-Hacid_dh"/>
    <property type="match status" value="1"/>
</dbReference>
<dbReference type="InterPro" id="IPR050857">
    <property type="entry name" value="D-2-hydroxyacid_DH"/>
</dbReference>
<reference evidence="8 9" key="1">
    <citation type="submission" date="2019-06" db="EMBL/GenBank/DDBJ databases">
        <title>Nitrosomonas stercoris KYUHI-S whole genome shotgun sequence.</title>
        <authorList>
            <person name="Nakagawa T."/>
            <person name="Tsuchiya Y."/>
            <person name="Takahashi R."/>
        </authorList>
    </citation>
    <scope>NUCLEOTIDE SEQUENCE [LARGE SCALE GENOMIC DNA]</scope>
    <source>
        <strain evidence="8 9">KYUHI-S</strain>
    </source>
</reference>
<dbReference type="GO" id="GO:0006564">
    <property type="term" value="P:L-serine biosynthetic process"/>
    <property type="evidence" value="ECO:0007669"/>
    <property type="project" value="UniProtKB-ARBA"/>
</dbReference>
<accession>A0A4Y1YLC8</accession>
<dbReference type="CDD" id="cd12172">
    <property type="entry name" value="PGDH_like_2"/>
    <property type="match status" value="1"/>
</dbReference>
<dbReference type="InterPro" id="IPR006140">
    <property type="entry name" value="D-isomer_DH_NAD-bd"/>
</dbReference>
<gene>
    <name evidence="8" type="ORF">Nstercoris_01206</name>
</gene>
<dbReference type="Gene3D" id="3.40.50.720">
    <property type="entry name" value="NAD(P)-binding Rossmann-like Domain"/>
    <property type="match status" value="2"/>
</dbReference>
<dbReference type="GO" id="GO:0004617">
    <property type="term" value="F:phosphoglycerate dehydrogenase activity"/>
    <property type="evidence" value="ECO:0007669"/>
    <property type="project" value="UniProtKB-ARBA"/>
</dbReference>
<keyword evidence="3 5" id="KW-0560">Oxidoreductase</keyword>
<protein>
    <submittedName>
        <fullName evidence="8">Hydroxypyruvate reductase</fullName>
    </submittedName>
</protein>
<evidence type="ECO:0000256" key="2">
    <source>
        <dbReference type="ARBA" id="ARBA00022605"/>
    </source>
</evidence>
<dbReference type="Pfam" id="PF02826">
    <property type="entry name" value="2-Hacid_dh_C"/>
    <property type="match status" value="1"/>
</dbReference>
<feature type="domain" description="D-isomer specific 2-hydroxyacid dehydrogenase NAD-binding" evidence="7">
    <location>
        <begin position="113"/>
        <end position="281"/>
    </location>
</feature>
<keyword evidence="4" id="KW-0520">NAD</keyword>
<dbReference type="GO" id="GO:0051287">
    <property type="term" value="F:NAD binding"/>
    <property type="evidence" value="ECO:0007669"/>
    <property type="project" value="InterPro"/>
</dbReference>
<organism evidence="8 9">
    <name type="scientific">Nitrosomonas stercoris</name>
    <dbReference type="NCBI Taxonomy" id="1444684"/>
    <lineage>
        <taxon>Bacteria</taxon>
        <taxon>Pseudomonadati</taxon>
        <taxon>Pseudomonadota</taxon>
        <taxon>Betaproteobacteria</taxon>
        <taxon>Nitrosomonadales</taxon>
        <taxon>Nitrosomonadaceae</taxon>
        <taxon>Nitrosomonas</taxon>
    </lineage>
</organism>
<evidence type="ECO:0000256" key="5">
    <source>
        <dbReference type="RuleBase" id="RU003719"/>
    </source>
</evidence>
<dbReference type="InterPro" id="IPR029752">
    <property type="entry name" value="D-isomer_DH_CS1"/>
</dbReference>
<dbReference type="EMBL" id="AP019755">
    <property type="protein sequence ID" value="BBL34952.1"/>
    <property type="molecule type" value="Genomic_DNA"/>
</dbReference>
<evidence type="ECO:0000259" key="6">
    <source>
        <dbReference type="Pfam" id="PF00389"/>
    </source>
</evidence>
<dbReference type="InterPro" id="IPR006139">
    <property type="entry name" value="D-isomer_2_OHA_DH_cat_dom"/>
</dbReference>
<comment type="similarity">
    <text evidence="1 5">Belongs to the D-isomer specific 2-hydroxyacid dehydrogenase family.</text>
</comment>
<keyword evidence="9" id="KW-1185">Reference proteome</keyword>
<dbReference type="PROSITE" id="PS00671">
    <property type="entry name" value="D_2_HYDROXYACID_DH_3"/>
    <property type="match status" value="1"/>
</dbReference>
<dbReference type="Proteomes" id="UP000316473">
    <property type="component" value="Chromosome"/>
</dbReference>
<evidence type="ECO:0000313" key="9">
    <source>
        <dbReference type="Proteomes" id="UP000316473"/>
    </source>
</evidence>
<dbReference type="InterPro" id="IPR036291">
    <property type="entry name" value="NAD(P)-bd_dom_sf"/>
</dbReference>
<dbReference type="FunFam" id="3.40.50.720:FF:000041">
    <property type="entry name" value="D-3-phosphoglycerate dehydrogenase"/>
    <property type="match status" value="1"/>
</dbReference>
<dbReference type="AlphaFoldDB" id="A0A4Y1YLC8"/>
<sequence>MSKIVVSTSSFDFDHNPAIQRLRAQGFTVTGNPHHRRLTEEEIIELLGADTIALLAGVEPLTQRVLTTAKALKVIARCGTGMDSVDLQAAQQRNIRVSNTPEAPAQAVAELTMGLMLDSLRQIHHTDRSVRAGEWPRTQGRLLAARTVGIVGLGQIGKRVAKLCQAFGAKVVAHDPHLQQNPEDVELVSLNSLLEQADIVTLHLPYSSDVHHLIDATAIARMQPGTIFINAARGGLVDEAALCTALNSGHIEAAALDSFEQEPYQGPLRECKQAILTSHIGSLARETRQRMEIEAAENLWQDMVAAGLIHE</sequence>
<dbReference type="SUPFAM" id="SSF51735">
    <property type="entry name" value="NAD(P)-binding Rossmann-fold domains"/>
    <property type="match status" value="1"/>
</dbReference>
<keyword evidence="2" id="KW-0028">Amino-acid biosynthesis</keyword>
<dbReference type="PANTHER" id="PTHR42789">
    <property type="entry name" value="D-ISOMER SPECIFIC 2-HYDROXYACID DEHYDROGENASE FAMILY PROTEIN (AFU_ORTHOLOGUE AFUA_6G10090)"/>
    <property type="match status" value="1"/>
</dbReference>
<name>A0A4Y1YLC8_9PROT</name>
<dbReference type="PROSITE" id="PS00065">
    <property type="entry name" value="D_2_HYDROXYACID_DH_1"/>
    <property type="match status" value="1"/>
</dbReference>
<proteinExistence type="inferred from homology"/>
<dbReference type="GO" id="GO:0047545">
    <property type="term" value="F:(S)-2-hydroxyglutarate dehydrogenase activity"/>
    <property type="evidence" value="ECO:0007669"/>
    <property type="project" value="UniProtKB-ARBA"/>
</dbReference>
<evidence type="ECO:0000256" key="3">
    <source>
        <dbReference type="ARBA" id="ARBA00023002"/>
    </source>
</evidence>
<evidence type="ECO:0000256" key="1">
    <source>
        <dbReference type="ARBA" id="ARBA00005854"/>
    </source>
</evidence>
<dbReference type="PANTHER" id="PTHR42789:SF1">
    <property type="entry name" value="D-ISOMER SPECIFIC 2-HYDROXYACID DEHYDROGENASE FAMILY PROTEIN (AFU_ORTHOLOGUE AFUA_6G10090)"/>
    <property type="match status" value="1"/>
</dbReference>
<dbReference type="InterPro" id="IPR029753">
    <property type="entry name" value="D-isomer_DH_CS"/>
</dbReference>
<evidence type="ECO:0000256" key="4">
    <source>
        <dbReference type="ARBA" id="ARBA00023027"/>
    </source>
</evidence>
<dbReference type="SUPFAM" id="SSF52283">
    <property type="entry name" value="Formate/glycerate dehydrogenase catalytic domain-like"/>
    <property type="match status" value="1"/>
</dbReference>
<keyword evidence="8" id="KW-0670">Pyruvate</keyword>